<evidence type="ECO:0000259" key="9">
    <source>
        <dbReference type="Pfam" id="PF01035"/>
    </source>
</evidence>
<dbReference type="NCBIfam" id="TIGR00589">
    <property type="entry name" value="ogt"/>
    <property type="match status" value="1"/>
</dbReference>
<evidence type="ECO:0000259" key="10">
    <source>
        <dbReference type="Pfam" id="PF02870"/>
    </source>
</evidence>
<dbReference type="InterPro" id="IPR036217">
    <property type="entry name" value="MethylDNA_cys_MeTrfase_DNAb"/>
</dbReference>
<feature type="domain" description="Methylguanine DNA methyltransferase ribonuclease-like" evidence="10">
    <location>
        <begin position="5"/>
        <end position="66"/>
    </location>
</feature>
<accession>A0ABZ0IMW0</accession>
<keyword evidence="3 8" id="KW-0489">Methyltransferase</keyword>
<evidence type="ECO:0000256" key="7">
    <source>
        <dbReference type="ARBA" id="ARBA00049348"/>
    </source>
</evidence>
<dbReference type="EC" id="2.1.1.63" evidence="8"/>
<evidence type="ECO:0000313" key="12">
    <source>
        <dbReference type="Proteomes" id="UP001302349"/>
    </source>
</evidence>
<dbReference type="Pfam" id="PF02870">
    <property type="entry name" value="Methyltransf_1N"/>
    <property type="match status" value="1"/>
</dbReference>
<reference evidence="11 12" key="1">
    <citation type="journal article" date="2023" name="Microbiol. Resour. Announc.">
        <title>Complete Genome Sequence of Imperialibacter roseus strain P4T.</title>
        <authorList>
            <person name="Tizabi D.R."/>
            <person name="Bachvaroff T."/>
            <person name="Hill R.T."/>
        </authorList>
    </citation>
    <scope>NUCLEOTIDE SEQUENCE [LARGE SCALE GENOMIC DNA]</scope>
    <source>
        <strain evidence="11 12">P4T</strain>
    </source>
</reference>
<dbReference type="Gene3D" id="3.30.160.70">
    <property type="entry name" value="Methylated DNA-protein cysteine methyltransferase domain"/>
    <property type="match status" value="1"/>
</dbReference>
<evidence type="ECO:0000256" key="4">
    <source>
        <dbReference type="ARBA" id="ARBA00022679"/>
    </source>
</evidence>
<comment type="miscellaneous">
    <text evidence="8">This enzyme catalyzes only one turnover and therefore is not strictly catalytic. According to one definition, an enzyme is a biocatalyst that acts repeatedly and over many reaction cycles.</text>
</comment>
<comment type="function">
    <text evidence="8">Involved in the cellular defense against the biological effects of O6-methylguanine (O6-MeG) and O4-methylthymine (O4-MeT) in DNA. Repairs the methylated nucleobase in DNA by stoichiometrically transferring the methyl group to a cysteine residue in the enzyme. This is a suicide reaction: the enzyme is irreversibly inactivated.</text>
</comment>
<dbReference type="PROSITE" id="PS00374">
    <property type="entry name" value="MGMT"/>
    <property type="match status" value="1"/>
</dbReference>
<dbReference type="PANTHER" id="PTHR10815:SF13">
    <property type="entry name" value="METHYLATED-DNA--PROTEIN-CYSTEINE METHYLTRANSFERASE"/>
    <property type="match status" value="1"/>
</dbReference>
<keyword evidence="4 8" id="KW-0808">Transferase</keyword>
<dbReference type="Gene3D" id="1.10.10.10">
    <property type="entry name" value="Winged helix-like DNA-binding domain superfamily/Winged helix DNA-binding domain"/>
    <property type="match status" value="1"/>
</dbReference>
<dbReference type="InterPro" id="IPR008332">
    <property type="entry name" value="MethylG_MeTrfase_N"/>
</dbReference>
<evidence type="ECO:0000256" key="1">
    <source>
        <dbReference type="ARBA" id="ARBA00001286"/>
    </source>
</evidence>
<dbReference type="GO" id="GO:0032259">
    <property type="term" value="P:methylation"/>
    <property type="evidence" value="ECO:0007669"/>
    <property type="project" value="UniProtKB-KW"/>
</dbReference>
<dbReference type="Pfam" id="PF01035">
    <property type="entry name" value="DNA_binding_1"/>
    <property type="match status" value="1"/>
</dbReference>
<dbReference type="InterPro" id="IPR014048">
    <property type="entry name" value="MethylDNA_cys_MeTrfase_DNA-bd"/>
</dbReference>
<evidence type="ECO:0000313" key="11">
    <source>
        <dbReference type="EMBL" id="WOK06373.1"/>
    </source>
</evidence>
<dbReference type="Proteomes" id="UP001302349">
    <property type="component" value="Chromosome"/>
</dbReference>
<evidence type="ECO:0000256" key="2">
    <source>
        <dbReference type="ARBA" id="ARBA00022490"/>
    </source>
</evidence>
<dbReference type="PANTHER" id="PTHR10815">
    <property type="entry name" value="METHYLATED-DNA--PROTEIN-CYSTEINE METHYLTRANSFERASE"/>
    <property type="match status" value="1"/>
</dbReference>
<proteinExistence type="inferred from homology"/>
<dbReference type="SUPFAM" id="SSF46767">
    <property type="entry name" value="Methylated DNA-protein cysteine methyltransferase, C-terminal domain"/>
    <property type="match status" value="1"/>
</dbReference>
<keyword evidence="2 8" id="KW-0963">Cytoplasm</keyword>
<gene>
    <name evidence="11" type="ORF">RT717_25185</name>
</gene>
<dbReference type="HAMAP" id="MF_00772">
    <property type="entry name" value="OGT"/>
    <property type="match status" value="1"/>
</dbReference>
<keyword evidence="5 8" id="KW-0227">DNA damage</keyword>
<organism evidence="11 12">
    <name type="scientific">Imperialibacter roseus</name>
    <dbReference type="NCBI Taxonomy" id="1324217"/>
    <lineage>
        <taxon>Bacteria</taxon>
        <taxon>Pseudomonadati</taxon>
        <taxon>Bacteroidota</taxon>
        <taxon>Cytophagia</taxon>
        <taxon>Cytophagales</taxon>
        <taxon>Flammeovirgaceae</taxon>
        <taxon>Imperialibacter</taxon>
    </lineage>
</organism>
<dbReference type="InterPro" id="IPR001497">
    <property type="entry name" value="MethylDNA_cys_MeTrfase_AS"/>
</dbReference>
<evidence type="ECO:0000256" key="8">
    <source>
        <dbReference type="HAMAP-Rule" id="MF_00772"/>
    </source>
</evidence>
<evidence type="ECO:0000256" key="3">
    <source>
        <dbReference type="ARBA" id="ARBA00022603"/>
    </source>
</evidence>
<dbReference type="GO" id="GO:0003908">
    <property type="term" value="F:methylated-DNA-[protein]-cysteine S-methyltransferase activity"/>
    <property type="evidence" value="ECO:0007669"/>
    <property type="project" value="UniProtKB-EC"/>
</dbReference>
<dbReference type="InterPro" id="IPR023546">
    <property type="entry name" value="MGMT"/>
</dbReference>
<dbReference type="SUPFAM" id="SSF53155">
    <property type="entry name" value="Methylated DNA-protein cysteine methyltransferase domain"/>
    <property type="match status" value="1"/>
</dbReference>
<dbReference type="EMBL" id="CP136051">
    <property type="protein sequence ID" value="WOK06373.1"/>
    <property type="molecule type" value="Genomic_DNA"/>
</dbReference>
<dbReference type="RefSeq" id="WP_317489097.1">
    <property type="nucleotide sequence ID" value="NZ_CP136051.1"/>
</dbReference>
<comment type="subcellular location">
    <subcellularLocation>
        <location evidence="8">Cytoplasm</location>
    </subcellularLocation>
</comment>
<feature type="active site" description="Nucleophile; methyl group acceptor" evidence="8">
    <location>
        <position position="121"/>
    </location>
</feature>
<dbReference type="InterPro" id="IPR036631">
    <property type="entry name" value="MGMT_N_sf"/>
</dbReference>
<comment type="catalytic activity">
    <reaction evidence="7 8">
        <text>a 6-O-methyl-2'-deoxyguanosine in DNA + L-cysteinyl-[protein] = S-methyl-L-cysteinyl-[protein] + a 2'-deoxyguanosine in DNA</text>
        <dbReference type="Rhea" id="RHEA:24000"/>
        <dbReference type="Rhea" id="RHEA-COMP:10131"/>
        <dbReference type="Rhea" id="RHEA-COMP:10132"/>
        <dbReference type="Rhea" id="RHEA-COMP:11367"/>
        <dbReference type="Rhea" id="RHEA-COMP:11368"/>
        <dbReference type="ChEBI" id="CHEBI:29950"/>
        <dbReference type="ChEBI" id="CHEBI:82612"/>
        <dbReference type="ChEBI" id="CHEBI:85445"/>
        <dbReference type="ChEBI" id="CHEBI:85448"/>
        <dbReference type="EC" id="2.1.1.63"/>
    </reaction>
</comment>
<protein>
    <recommendedName>
        <fullName evidence="8">Methylated-DNA--protein-cysteine methyltransferase</fullName>
        <ecNumber evidence="8">2.1.1.63</ecNumber>
    </recommendedName>
    <alternativeName>
        <fullName evidence="8">6-O-methylguanine-DNA methyltransferase</fullName>
        <shortName evidence="8">MGMT</shortName>
    </alternativeName>
    <alternativeName>
        <fullName evidence="8">O-6-methylguanine-DNA-alkyltransferase</fullName>
    </alternativeName>
</protein>
<comment type="catalytic activity">
    <reaction evidence="1 8">
        <text>a 4-O-methyl-thymidine in DNA + L-cysteinyl-[protein] = a thymidine in DNA + S-methyl-L-cysteinyl-[protein]</text>
        <dbReference type="Rhea" id="RHEA:53428"/>
        <dbReference type="Rhea" id="RHEA-COMP:10131"/>
        <dbReference type="Rhea" id="RHEA-COMP:10132"/>
        <dbReference type="Rhea" id="RHEA-COMP:13555"/>
        <dbReference type="Rhea" id="RHEA-COMP:13556"/>
        <dbReference type="ChEBI" id="CHEBI:29950"/>
        <dbReference type="ChEBI" id="CHEBI:82612"/>
        <dbReference type="ChEBI" id="CHEBI:137386"/>
        <dbReference type="ChEBI" id="CHEBI:137387"/>
        <dbReference type="EC" id="2.1.1.63"/>
    </reaction>
</comment>
<feature type="domain" description="Methylated-DNA-[protein]-cysteine S-methyltransferase DNA binding" evidence="9">
    <location>
        <begin position="70"/>
        <end position="149"/>
    </location>
</feature>
<name>A0ABZ0IMW0_9BACT</name>
<dbReference type="CDD" id="cd06445">
    <property type="entry name" value="ATase"/>
    <property type="match status" value="1"/>
</dbReference>
<evidence type="ECO:0000256" key="6">
    <source>
        <dbReference type="ARBA" id="ARBA00023204"/>
    </source>
</evidence>
<evidence type="ECO:0000256" key="5">
    <source>
        <dbReference type="ARBA" id="ARBA00022763"/>
    </source>
</evidence>
<dbReference type="InterPro" id="IPR036388">
    <property type="entry name" value="WH-like_DNA-bd_sf"/>
</dbReference>
<keyword evidence="6 8" id="KW-0234">DNA repair</keyword>
<keyword evidence="12" id="KW-1185">Reference proteome</keyword>
<sequence>MNQCVIQSPVGQLKLSASGGYLLRIDFINEQEVCSLPTDSLLKESVKQLQAYFNGKLEFFDLPLKPIGTDFQLRVWEALGKIPYGTSWSYLQQATFLGDAKCIRAAASANGKNPLPIVIPCHRVIGTDQKLVGFGGGLWRKEWLLGHEKHPNYQYKQGMIKF</sequence>
<comment type="similarity">
    <text evidence="8">Belongs to the MGMT family.</text>
</comment>